<evidence type="ECO:0000313" key="9">
    <source>
        <dbReference type="Proteomes" id="UP000249185"/>
    </source>
</evidence>
<feature type="domain" description="Tetrapyrrole methylase" evidence="7">
    <location>
        <begin position="4"/>
        <end position="216"/>
    </location>
</feature>
<dbReference type="PANTHER" id="PTHR43467">
    <property type="entry name" value="COBALT-PRECORRIN-2 C(20)-METHYLTRANSFERASE"/>
    <property type="match status" value="1"/>
</dbReference>
<dbReference type="Proteomes" id="UP000249185">
    <property type="component" value="Unassembled WGS sequence"/>
</dbReference>
<dbReference type="InterPro" id="IPR012797">
    <property type="entry name" value="CobF"/>
</dbReference>
<proteinExistence type="predicted"/>
<dbReference type="CDD" id="cd11643">
    <property type="entry name" value="Precorrin-6A-synthase"/>
    <property type="match status" value="1"/>
</dbReference>
<protein>
    <recommendedName>
        <fullName evidence="6">Precorrin-6A synthase [deacetylating]</fullName>
        <ecNumber evidence="6">2.1.1.152</ecNumber>
    </recommendedName>
</protein>
<gene>
    <name evidence="8" type="ORF">DI556_04360</name>
</gene>
<evidence type="ECO:0000256" key="5">
    <source>
        <dbReference type="ARBA" id="ARBA00022691"/>
    </source>
</evidence>
<dbReference type="AlphaFoldDB" id="A0A2W5ND03"/>
<dbReference type="Gene3D" id="3.40.1010.10">
    <property type="entry name" value="Cobalt-precorrin-4 Transmethylase, Domain 1"/>
    <property type="match status" value="1"/>
</dbReference>
<dbReference type="InterPro" id="IPR000878">
    <property type="entry name" value="4pyrrol_Mease"/>
</dbReference>
<dbReference type="InterPro" id="IPR014776">
    <property type="entry name" value="4pyrrole_Mease_sub2"/>
</dbReference>
<keyword evidence="2" id="KW-0169">Cobalamin biosynthesis</keyword>
<keyword evidence="4 6" id="KW-0808">Transferase</keyword>
<sequence>MPELFLIGIGSGNPEHLTLAAIRRLREADLILIPRKGAEKADLAELRRAIRAEHAPDTPSAEFDLPRRDAARADYREGVDAWHAEIAGAWRAALAAHPGARKVALLVWGDPSLYDSTLRIARLAGRFEITVVPGLTAPQLLTAAHGIPLNAIGAPVLLTTGRRLRDEGWPEAAPDTAVVMLDGDCAFQHLDPEGISIWWGAFLGMPEQILRAGPLATTGPDIVAARAEARARHGWIMDTYILRRGADREA</sequence>
<evidence type="ECO:0000256" key="1">
    <source>
        <dbReference type="ARBA" id="ARBA00004953"/>
    </source>
</evidence>
<dbReference type="InterPro" id="IPR035996">
    <property type="entry name" value="4pyrrol_Methylase_sf"/>
</dbReference>
<dbReference type="InterPro" id="IPR014777">
    <property type="entry name" value="4pyrrole_Mease_sub1"/>
</dbReference>
<comment type="pathway">
    <text evidence="1">Cofactor biosynthesis; adenosylcobalamin biosynthesis.</text>
</comment>
<evidence type="ECO:0000259" key="7">
    <source>
        <dbReference type="Pfam" id="PF00590"/>
    </source>
</evidence>
<comment type="caution">
    <text evidence="8">The sequence shown here is derived from an EMBL/GenBank/DDBJ whole genome shotgun (WGS) entry which is preliminary data.</text>
</comment>
<accession>A0A2W5ND03</accession>
<dbReference type="Pfam" id="PF00590">
    <property type="entry name" value="TP_methylase"/>
    <property type="match status" value="1"/>
</dbReference>
<comment type="catalytic activity">
    <reaction evidence="6">
        <text>precorrin-5 + S-adenosyl-L-methionine + H2O = precorrin-6A + acetate + S-adenosyl-L-homocysteine + 2 H(+)</text>
        <dbReference type="Rhea" id="RHEA:18261"/>
        <dbReference type="ChEBI" id="CHEBI:15377"/>
        <dbReference type="ChEBI" id="CHEBI:15378"/>
        <dbReference type="ChEBI" id="CHEBI:30089"/>
        <dbReference type="ChEBI" id="CHEBI:57856"/>
        <dbReference type="ChEBI" id="CHEBI:59789"/>
        <dbReference type="ChEBI" id="CHEBI:77871"/>
        <dbReference type="ChEBI" id="CHEBI:77872"/>
        <dbReference type="EC" id="2.1.1.152"/>
    </reaction>
</comment>
<dbReference type="PANTHER" id="PTHR43467:SF1">
    <property type="entry name" value="PRECORRIN-6A SYNTHASE [DEACETYLATING]"/>
    <property type="match status" value="1"/>
</dbReference>
<dbReference type="EC" id="2.1.1.152" evidence="6"/>
<reference evidence="8 9" key="1">
    <citation type="submission" date="2017-08" db="EMBL/GenBank/DDBJ databases">
        <title>Infants hospitalized years apart are colonized by the same room-sourced microbial strains.</title>
        <authorList>
            <person name="Brooks B."/>
            <person name="Olm M.R."/>
            <person name="Firek B.A."/>
            <person name="Baker R."/>
            <person name="Thomas B.C."/>
            <person name="Morowitz M.J."/>
            <person name="Banfield J.F."/>
        </authorList>
    </citation>
    <scope>NUCLEOTIDE SEQUENCE [LARGE SCALE GENOMIC DNA]</scope>
    <source>
        <strain evidence="8">S2_005_002_R2_34</strain>
    </source>
</reference>
<dbReference type="GO" id="GO:0043819">
    <property type="term" value="F:precorrin-6A synthase (deacetylating) activity"/>
    <property type="evidence" value="ECO:0007669"/>
    <property type="project" value="UniProtKB-EC"/>
</dbReference>
<dbReference type="PIRSF" id="PIRSF036525">
    <property type="entry name" value="CobF"/>
    <property type="match status" value="1"/>
</dbReference>
<dbReference type="GO" id="GO:0009236">
    <property type="term" value="P:cobalamin biosynthetic process"/>
    <property type="evidence" value="ECO:0007669"/>
    <property type="project" value="UniProtKB-KW"/>
</dbReference>
<name>A0A2W5ND03_RHOSU</name>
<dbReference type="GO" id="GO:0032259">
    <property type="term" value="P:methylation"/>
    <property type="evidence" value="ECO:0007669"/>
    <property type="project" value="UniProtKB-KW"/>
</dbReference>
<dbReference type="NCBIfam" id="TIGR02434">
    <property type="entry name" value="CobF"/>
    <property type="match status" value="1"/>
</dbReference>
<evidence type="ECO:0000256" key="2">
    <source>
        <dbReference type="ARBA" id="ARBA00022573"/>
    </source>
</evidence>
<evidence type="ECO:0000313" key="8">
    <source>
        <dbReference type="EMBL" id="PZQ51406.1"/>
    </source>
</evidence>
<evidence type="ECO:0000256" key="6">
    <source>
        <dbReference type="PIRNR" id="PIRNR036525"/>
    </source>
</evidence>
<dbReference type="SUPFAM" id="SSF53790">
    <property type="entry name" value="Tetrapyrrole methylase"/>
    <property type="match status" value="1"/>
</dbReference>
<dbReference type="Gene3D" id="3.30.950.10">
    <property type="entry name" value="Methyltransferase, Cobalt-precorrin-4 Transmethylase, Domain 2"/>
    <property type="match status" value="1"/>
</dbReference>
<evidence type="ECO:0000256" key="4">
    <source>
        <dbReference type="ARBA" id="ARBA00022679"/>
    </source>
</evidence>
<keyword evidence="3 6" id="KW-0489">Methyltransferase</keyword>
<organism evidence="8 9">
    <name type="scientific">Rhodovulum sulfidophilum</name>
    <name type="common">Rhodobacter sulfidophilus</name>
    <dbReference type="NCBI Taxonomy" id="35806"/>
    <lineage>
        <taxon>Bacteria</taxon>
        <taxon>Pseudomonadati</taxon>
        <taxon>Pseudomonadota</taxon>
        <taxon>Alphaproteobacteria</taxon>
        <taxon>Rhodobacterales</taxon>
        <taxon>Paracoccaceae</taxon>
        <taxon>Rhodovulum</taxon>
    </lineage>
</organism>
<evidence type="ECO:0000256" key="3">
    <source>
        <dbReference type="ARBA" id="ARBA00022603"/>
    </source>
</evidence>
<dbReference type="EMBL" id="QFPW01000002">
    <property type="protein sequence ID" value="PZQ51406.1"/>
    <property type="molecule type" value="Genomic_DNA"/>
</dbReference>
<comment type="function">
    <text evidence="6">Catalyzes the methylation of C-1 in precorrin-5 and the subsequent extrusion of acetic acid from the resulting intermediate to form cobalt-precorrin-6A.</text>
</comment>
<keyword evidence="5 6" id="KW-0949">S-adenosyl-L-methionine</keyword>